<dbReference type="Gene3D" id="3.40.50.620">
    <property type="entry name" value="HUPs"/>
    <property type="match status" value="1"/>
</dbReference>
<dbReference type="RefSeq" id="WP_289725701.1">
    <property type="nucleotide sequence ID" value="NZ_JAUDUY010000008.1"/>
</dbReference>
<comment type="cofactor">
    <cofactor evidence="6">
        <name>(6R)-5,10-methylene-5,6,7,8-tetrahydrofolate</name>
        <dbReference type="ChEBI" id="CHEBI:15636"/>
    </cofactor>
    <text evidence="6">Binds 1 5,10-methenyltetrahydrofolate (MTHF) per subunit.</text>
</comment>
<evidence type="ECO:0000313" key="9">
    <source>
        <dbReference type="Proteomes" id="UP001174839"/>
    </source>
</evidence>
<keyword evidence="4 6" id="KW-0274">FAD</keyword>
<evidence type="ECO:0000256" key="2">
    <source>
        <dbReference type="ARBA" id="ARBA00017881"/>
    </source>
</evidence>
<dbReference type="InterPro" id="IPR014729">
    <property type="entry name" value="Rossmann-like_a/b/a_fold"/>
</dbReference>
<feature type="domain" description="Photolyase/cryptochrome alpha/beta" evidence="7">
    <location>
        <begin position="2"/>
        <end position="134"/>
    </location>
</feature>
<dbReference type="EMBL" id="JAUDUY010000008">
    <property type="protein sequence ID" value="MDM9632334.1"/>
    <property type="molecule type" value="Genomic_DNA"/>
</dbReference>
<name>A0ABT7WHP9_9FLAO</name>
<evidence type="ECO:0000313" key="8">
    <source>
        <dbReference type="EMBL" id="MDM9632334.1"/>
    </source>
</evidence>
<keyword evidence="5 6" id="KW-0157">Chromophore</keyword>
<dbReference type="InterPro" id="IPR006050">
    <property type="entry name" value="DNA_photolyase_N"/>
</dbReference>
<comment type="function">
    <text evidence="6">May have a photoreceptor function.</text>
</comment>
<dbReference type="NCBIfam" id="TIGR02765">
    <property type="entry name" value="crypto_DASH"/>
    <property type="match status" value="1"/>
</dbReference>
<evidence type="ECO:0000259" key="7">
    <source>
        <dbReference type="PROSITE" id="PS51645"/>
    </source>
</evidence>
<evidence type="ECO:0000256" key="4">
    <source>
        <dbReference type="ARBA" id="ARBA00022827"/>
    </source>
</evidence>
<reference evidence="8" key="1">
    <citation type="submission" date="2023-06" db="EMBL/GenBank/DDBJ databases">
        <title>Robiginitalea aurantiacus sp. nov. and Algoriphagus sediminis sp. nov., isolated from coastal sediment.</title>
        <authorList>
            <person name="Zhou Z.Y."/>
            <person name="An J."/>
            <person name="Jia Y.W."/>
            <person name="Du Z.J."/>
        </authorList>
    </citation>
    <scope>NUCLEOTIDE SEQUENCE</scope>
    <source>
        <strain evidence="8">M39</strain>
    </source>
</reference>
<dbReference type="Pfam" id="PF00875">
    <property type="entry name" value="DNA_photolyase"/>
    <property type="match status" value="1"/>
</dbReference>
<dbReference type="InterPro" id="IPR036155">
    <property type="entry name" value="Crypto/Photolyase_N_sf"/>
</dbReference>
<dbReference type="PANTHER" id="PTHR11455:SF22">
    <property type="entry name" value="CRYPTOCHROME DASH"/>
    <property type="match status" value="1"/>
</dbReference>
<dbReference type="PROSITE" id="PS51645">
    <property type="entry name" value="PHR_CRY_ALPHA_BETA"/>
    <property type="match status" value="1"/>
</dbReference>
<dbReference type="SUPFAM" id="SSF52425">
    <property type="entry name" value="Cryptochrome/photolyase, N-terminal domain"/>
    <property type="match status" value="1"/>
</dbReference>
<keyword evidence="3 6" id="KW-0285">Flavoprotein</keyword>
<evidence type="ECO:0000256" key="5">
    <source>
        <dbReference type="ARBA" id="ARBA00022991"/>
    </source>
</evidence>
<accession>A0ABT7WHP9</accession>
<protein>
    <recommendedName>
        <fullName evidence="2 6">Cryptochrome DASH</fullName>
    </recommendedName>
</protein>
<dbReference type="SUPFAM" id="SSF48173">
    <property type="entry name" value="Cryptochrome/photolyase FAD-binding domain"/>
    <property type="match status" value="1"/>
</dbReference>
<dbReference type="Gene3D" id="1.10.579.10">
    <property type="entry name" value="DNA Cyclobutane Dipyrimidine Photolyase, subunit A, domain 3"/>
    <property type="match status" value="1"/>
</dbReference>
<dbReference type="InterPro" id="IPR005101">
    <property type="entry name" value="Cryptochr/Photolyase_FAD-bd"/>
</dbReference>
<comment type="similarity">
    <text evidence="1 6">Belongs to the DNA photolyase class-1 family.</text>
</comment>
<keyword evidence="9" id="KW-1185">Reference proteome</keyword>
<comment type="cofactor">
    <cofactor evidence="6">
        <name>FAD</name>
        <dbReference type="ChEBI" id="CHEBI:57692"/>
    </cofactor>
    <text evidence="6">Binds 1 FAD per subunit.</text>
</comment>
<evidence type="ECO:0000256" key="1">
    <source>
        <dbReference type="ARBA" id="ARBA00005862"/>
    </source>
</evidence>
<proteinExistence type="inferred from homology"/>
<dbReference type="Pfam" id="PF03441">
    <property type="entry name" value="FAD_binding_7"/>
    <property type="match status" value="1"/>
</dbReference>
<dbReference type="Gene3D" id="1.25.40.80">
    <property type="match status" value="1"/>
</dbReference>
<evidence type="ECO:0000256" key="3">
    <source>
        <dbReference type="ARBA" id="ARBA00022630"/>
    </source>
</evidence>
<dbReference type="InterPro" id="IPR002081">
    <property type="entry name" value="Cryptochrome/DNA_photolyase_1"/>
</dbReference>
<dbReference type="PANTHER" id="PTHR11455">
    <property type="entry name" value="CRYPTOCHROME"/>
    <property type="match status" value="1"/>
</dbReference>
<gene>
    <name evidence="8" type="ORF">QU605_12685</name>
</gene>
<dbReference type="InterPro" id="IPR014133">
    <property type="entry name" value="Cry_DASH"/>
</dbReference>
<dbReference type="Proteomes" id="UP001174839">
    <property type="component" value="Unassembled WGS sequence"/>
</dbReference>
<evidence type="ECO:0000256" key="6">
    <source>
        <dbReference type="RuleBase" id="RU367151"/>
    </source>
</evidence>
<dbReference type="InterPro" id="IPR036134">
    <property type="entry name" value="Crypto/Photolyase_FAD-like_sf"/>
</dbReference>
<organism evidence="8 9">
    <name type="scientific">Robiginitalea aurantiaca</name>
    <dbReference type="NCBI Taxonomy" id="3056915"/>
    <lineage>
        <taxon>Bacteria</taxon>
        <taxon>Pseudomonadati</taxon>
        <taxon>Bacteroidota</taxon>
        <taxon>Flavobacteriia</taxon>
        <taxon>Flavobacteriales</taxon>
        <taxon>Flavobacteriaceae</taxon>
        <taxon>Robiginitalea</taxon>
    </lineage>
</organism>
<sequence>MKTALLWFRNDLRVEDHTSLAEACRSERVIGVYCFDPRYFEKDQFGFPRTGSFRARFLLESVSDLRQQLEKLNIPLFVYCDRPELRIPALVERFQVCEIHCQKEWTRDEKQVEEALHNAVPVDFKIYAHYDQFLFHPGDIPFEDFSEIPEVFTAFRKACEKNSDVRPGLPIPPKRDEHTYIASEGELPELYQLGLEENTPDPRTAFPFKGGCSAGSDRLNSYFWEKDRLRYYKKTRNGLLGTDYSSKFSPWLANGALSARMIYHQVRQYESEVVKNQDTYWMIFELIWRDYFKYISLKHGNQIFYRGGIRNAENNPSYDPAVLNKWISGKTADEFVNANMLELALTGWMSNRGRQNVASYWTHHLKQDWRVGAANFESALLDYDVHSNWGNWMYNSGVGNDPRDRVFNPELQARRYDPRGQYRRLWLQPSLF</sequence>
<comment type="caution">
    <text evidence="8">The sequence shown here is derived from an EMBL/GenBank/DDBJ whole genome shotgun (WGS) entry which is preliminary data.</text>
</comment>